<proteinExistence type="inferred from homology"/>
<evidence type="ECO:0000313" key="5">
    <source>
        <dbReference type="EMBL" id="TWT87837.1"/>
    </source>
</evidence>
<dbReference type="InterPro" id="IPR036390">
    <property type="entry name" value="WH_DNA-bd_sf"/>
</dbReference>
<evidence type="ECO:0000256" key="2">
    <source>
        <dbReference type="ARBA" id="ARBA00023015"/>
    </source>
</evidence>
<dbReference type="RefSeq" id="WP_146582334.1">
    <property type="nucleotide sequence ID" value="NZ_SJPM01000025.1"/>
</dbReference>
<dbReference type="InterPro" id="IPR005650">
    <property type="entry name" value="BlaI_family"/>
</dbReference>
<dbReference type="InterPro" id="IPR036388">
    <property type="entry name" value="WH-like_DNA-bd_sf"/>
</dbReference>
<evidence type="ECO:0000256" key="1">
    <source>
        <dbReference type="ARBA" id="ARBA00011046"/>
    </source>
</evidence>
<dbReference type="AlphaFoldDB" id="A0A5C5ZLI0"/>
<keyword evidence="3" id="KW-0238">DNA-binding</keyword>
<dbReference type="GO" id="GO:0045892">
    <property type="term" value="P:negative regulation of DNA-templated transcription"/>
    <property type="evidence" value="ECO:0007669"/>
    <property type="project" value="InterPro"/>
</dbReference>
<sequence>MGKTSLQDLGKRERQIAEAVYRLGEASVADVRSEIADAPTYSTVRTMLTLLVDKKVLRKRQEGKRHLFRPATPHETARKSAFRNLVSTFFAEQPVEALATLLDVSGELNDEDLDRMNQMIEEARRENR</sequence>
<dbReference type="Proteomes" id="UP000316213">
    <property type="component" value="Unassembled WGS sequence"/>
</dbReference>
<evidence type="ECO:0000256" key="4">
    <source>
        <dbReference type="ARBA" id="ARBA00023163"/>
    </source>
</evidence>
<dbReference type="SUPFAM" id="SSF46785">
    <property type="entry name" value="Winged helix' DNA-binding domain"/>
    <property type="match status" value="1"/>
</dbReference>
<dbReference type="GO" id="GO:0003677">
    <property type="term" value="F:DNA binding"/>
    <property type="evidence" value="ECO:0007669"/>
    <property type="project" value="UniProtKB-KW"/>
</dbReference>
<protein>
    <submittedName>
        <fullName evidence="5">Transcriptional repressor CopY</fullName>
    </submittedName>
</protein>
<reference evidence="5 6" key="1">
    <citation type="submission" date="2019-02" db="EMBL/GenBank/DDBJ databases">
        <title>Deep-cultivation of Planctomycetes and their phenomic and genomic characterization uncovers novel biology.</title>
        <authorList>
            <person name="Wiegand S."/>
            <person name="Jogler M."/>
            <person name="Boedeker C."/>
            <person name="Pinto D."/>
            <person name="Vollmers J."/>
            <person name="Rivas-Marin E."/>
            <person name="Kohn T."/>
            <person name="Peeters S.H."/>
            <person name="Heuer A."/>
            <person name="Rast P."/>
            <person name="Oberbeckmann S."/>
            <person name="Bunk B."/>
            <person name="Jeske O."/>
            <person name="Meyerdierks A."/>
            <person name="Storesund J.E."/>
            <person name="Kallscheuer N."/>
            <person name="Luecker S."/>
            <person name="Lage O.M."/>
            <person name="Pohl T."/>
            <person name="Merkel B.J."/>
            <person name="Hornburger P."/>
            <person name="Mueller R.-W."/>
            <person name="Bruemmer F."/>
            <person name="Labrenz M."/>
            <person name="Spormann A.M."/>
            <person name="Op Den Camp H."/>
            <person name="Overmann J."/>
            <person name="Amann R."/>
            <person name="Jetten M.S.M."/>
            <person name="Mascher T."/>
            <person name="Medema M.H."/>
            <person name="Devos D.P."/>
            <person name="Kaster A.-K."/>
            <person name="Ovreas L."/>
            <person name="Rohde M."/>
            <person name="Galperin M.Y."/>
            <person name="Jogler C."/>
        </authorList>
    </citation>
    <scope>NUCLEOTIDE SEQUENCE [LARGE SCALE GENOMIC DNA]</scope>
    <source>
        <strain evidence="5 6">Pla100</strain>
    </source>
</reference>
<accession>A0A5C5ZLI0</accession>
<comment type="similarity">
    <text evidence="1">Belongs to the BlaI transcriptional regulatory family.</text>
</comment>
<dbReference type="Gene3D" id="1.10.10.10">
    <property type="entry name" value="Winged helix-like DNA-binding domain superfamily/Winged helix DNA-binding domain"/>
    <property type="match status" value="1"/>
</dbReference>
<evidence type="ECO:0000256" key="3">
    <source>
        <dbReference type="ARBA" id="ARBA00023125"/>
    </source>
</evidence>
<name>A0A5C5ZLI0_9BACT</name>
<dbReference type="PIRSF" id="PIRSF019455">
    <property type="entry name" value="CopR_AtkY"/>
    <property type="match status" value="1"/>
</dbReference>
<keyword evidence="2" id="KW-0805">Transcription regulation</keyword>
<dbReference type="OrthoDB" id="279010at2"/>
<keyword evidence="6" id="KW-1185">Reference proteome</keyword>
<dbReference type="Pfam" id="PF03965">
    <property type="entry name" value="Penicillinase_R"/>
    <property type="match status" value="1"/>
</dbReference>
<comment type="caution">
    <text evidence="5">The sequence shown here is derived from an EMBL/GenBank/DDBJ whole genome shotgun (WGS) entry which is preliminary data.</text>
</comment>
<evidence type="ECO:0000313" key="6">
    <source>
        <dbReference type="Proteomes" id="UP000316213"/>
    </source>
</evidence>
<dbReference type="EMBL" id="SJPM01000025">
    <property type="protein sequence ID" value="TWT87837.1"/>
    <property type="molecule type" value="Genomic_DNA"/>
</dbReference>
<organism evidence="5 6">
    <name type="scientific">Neorhodopirellula pilleata</name>
    <dbReference type="NCBI Taxonomy" id="2714738"/>
    <lineage>
        <taxon>Bacteria</taxon>
        <taxon>Pseudomonadati</taxon>
        <taxon>Planctomycetota</taxon>
        <taxon>Planctomycetia</taxon>
        <taxon>Pirellulales</taxon>
        <taxon>Pirellulaceae</taxon>
        <taxon>Neorhodopirellula</taxon>
    </lineage>
</organism>
<gene>
    <name evidence="5" type="primary">copY</name>
    <name evidence="5" type="ORF">Pla100_58760</name>
</gene>
<keyword evidence="4" id="KW-0804">Transcription</keyword>